<evidence type="ECO:0000256" key="5">
    <source>
        <dbReference type="SAM" id="Coils"/>
    </source>
</evidence>
<protein>
    <recommendedName>
        <fullName evidence="7">GTD-binding domain-containing protein</fullName>
    </recommendedName>
</protein>
<dbReference type="GO" id="GO:0080115">
    <property type="term" value="F:myosin XI tail binding"/>
    <property type="evidence" value="ECO:0007669"/>
    <property type="project" value="UniProtKB-ARBA"/>
</dbReference>
<name>A0A7C9E9W4_OPUST</name>
<dbReference type="EMBL" id="GISG01222388">
    <property type="protein sequence ID" value="MBA4663981.1"/>
    <property type="molecule type" value="Transcribed_RNA"/>
</dbReference>
<evidence type="ECO:0000256" key="4">
    <source>
        <dbReference type="ARBA" id="ARBA00023136"/>
    </source>
</evidence>
<sequence length="592" mass="66318">MKRENQPQSPEPIASNKSASMVTKNTRKLVTVLAYAFLEWVLILLLLMNSFFSCMIRRFAAYFGLKPPCSWCSRLDHHLLEPTKSSHPFIDLVCEAHAKEISNLTYCSNHKKLAESKGLCQECFCFETYANCQENLMKCSCTCCGKMLSMKGNDGGNHSGLDCEHQIISDIGSFGIRESADDDSNAEDEINAVAKIQICDSLSEDAKEVGEKLVNGYEKARQLIMPDAAAGAVVTAISKQHKHAGESEEIEIEADPDTSSAIQLLKSDLEAERTARNDLYVELEAERSAAAIAANQTMAMITRLQEEKAAMQMEALQYQRVMEEQAEYDQQALQLLNELVAKREREKQELEKELDVYRGRVSDYEAKDKALMMIKKCGDLTSPSNLDSDSDVLSIDLNCGYEKEEEGRRDISLLDRSKEWGAIEDSLEELDYERLSIMRQLEELEEKLLVHQGEEGNENGNQKNPNAELLCNQEVNLGSCCFVENRPKTMASVARNLLDLVVSSESESEDNELNGEVGCDEGLVVCTVENGSERLAIQKEMDHVYGRLQALEADTEFLRHCIASVSKGNHGANVLQEILEHLRELRAAQFCF</sequence>
<keyword evidence="4 6" id="KW-0472">Membrane</keyword>
<feature type="domain" description="GTD-binding" evidence="7">
    <location>
        <begin position="260"/>
        <end position="358"/>
    </location>
</feature>
<keyword evidence="5" id="KW-0175">Coiled coil</keyword>
<feature type="transmembrane region" description="Helical" evidence="6">
    <location>
        <begin position="29"/>
        <end position="52"/>
    </location>
</feature>
<dbReference type="InterPro" id="IPR039306">
    <property type="entry name" value="MYOB"/>
</dbReference>
<evidence type="ECO:0000256" key="2">
    <source>
        <dbReference type="ARBA" id="ARBA00022692"/>
    </source>
</evidence>
<dbReference type="PANTHER" id="PTHR31448">
    <property type="entry name" value="MYOSIN-BINDING PROTEIN 2"/>
    <property type="match status" value="1"/>
</dbReference>
<dbReference type="PANTHER" id="PTHR31448:SF3">
    <property type="entry name" value="MYOSIN-BINDING PROTEIN 2"/>
    <property type="match status" value="1"/>
</dbReference>
<dbReference type="PROSITE" id="PS51775">
    <property type="entry name" value="GTD_BINDING"/>
    <property type="match status" value="1"/>
</dbReference>
<keyword evidence="3 6" id="KW-1133">Transmembrane helix</keyword>
<evidence type="ECO:0000259" key="7">
    <source>
        <dbReference type="PROSITE" id="PS51775"/>
    </source>
</evidence>
<feature type="coiled-coil region" evidence="5">
    <location>
        <begin position="294"/>
        <end position="367"/>
    </location>
</feature>
<keyword evidence="2 6" id="KW-0812">Transmembrane</keyword>
<comment type="subcellular location">
    <subcellularLocation>
        <location evidence="1">Membrane</location>
        <topology evidence="1">Single-pass membrane protein</topology>
    </subcellularLocation>
</comment>
<dbReference type="Pfam" id="PF04576">
    <property type="entry name" value="Zein-binding"/>
    <property type="match status" value="1"/>
</dbReference>
<accession>A0A7C9E9W4</accession>
<evidence type="ECO:0000256" key="1">
    <source>
        <dbReference type="ARBA" id="ARBA00004167"/>
    </source>
</evidence>
<reference evidence="8" key="2">
    <citation type="submission" date="2020-07" db="EMBL/GenBank/DDBJ databases">
        <authorList>
            <person name="Vera ALvarez R."/>
            <person name="Arias-Moreno D.M."/>
            <person name="Jimenez-Jacinto V."/>
            <person name="Jimenez-Bremont J.F."/>
            <person name="Swaminathan K."/>
            <person name="Moose S.P."/>
            <person name="Guerrero-Gonzalez M.L."/>
            <person name="Marino-Ramirez L."/>
            <person name="Landsman D."/>
            <person name="Rodriguez-Kessler M."/>
            <person name="Delgado-Sanchez P."/>
        </authorList>
    </citation>
    <scope>NUCLEOTIDE SEQUENCE</scope>
    <source>
        <tissue evidence="8">Cladode</tissue>
    </source>
</reference>
<evidence type="ECO:0000313" key="8">
    <source>
        <dbReference type="EMBL" id="MBA4663981.1"/>
    </source>
</evidence>
<dbReference type="AlphaFoldDB" id="A0A7C9E9W4"/>
<reference evidence="8" key="1">
    <citation type="journal article" date="2013" name="J. Plant Res.">
        <title>Effect of fungi and light on seed germination of three Opuntia species from semiarid lands of central Mexico.</title>
        <authorList>
            <person name="Delgado-Sanchez P."/>
            <person name="Jimenez-Bremont J.F."/>
            <person name="Guerrero-Gonzalez Mde L."/>
            <person name="Flores J."/>
        </authorList>
    </citation>
    <scope>NUCLEOTIDE SEQUENCE</scope>
    <source>
        <tissue evidence="8">Cladode</tissue>
    </source>
</reference>
<dbReference type="GO" id="GO:0016020">
    <property type="term" value="C:membrane"/>
    <property type="evidence" value="ECO:0007669"/>
    <property type="project" value="UniProtKB-SubCell"/>
</dbReference>
<evidence type="ECO:0000256" key="6">
    <source>
        <dbReference type="SAM" id="Phobius"/>
    </source>
</evidence>
<dbReference type="EMBL" id="GISG01222389">
    <property type="protein sequence ID" value="MBA4663982.1"/>
    <property type="molecule type" value="Transcribed_RNA"/>
</dbReference>
<evidence type="ECO:0000256" key="3">
    <source>
        <dbReference type="ARBA" id="ARBA00022989"/>
    </source>
</evidence>
<proteinExistence type="predicted"/>
<dbReference type="InterPro" id="IPR007656">
    <property type="entry name" value="GTD-bd"/>
</dbReference>
<organism evidence="8">
    <name type="scientific">Opuntia streptacantha</name>
    <name type="common">Prickly pear cactus</name>
    <name type="synonym">Opuntia cardona</name>
    <dbReference type="NCBI Taxonomy" id="393608"/>
    <lineage>
        <taxon>Eukaryota</taxon>
        <taxon>Viridiplantae</taxon>
        <taxon>Streptophyta</taxon>
        <taxon>Embryophyta</taxon>
        <taxon>Tracheophyta</taxon>
        <taxon>Spermatophyta</taxon>
        <taxon>Magnoliopsida</taxon>
        <taxon>eudicotyledons</taxon>
        <taxon>Gunneridae</taxon>
        <taxon>Pentapetalae</taxon>
        <taxon>Caryophyllales</taxon>
        <taxon>Cactineae</taxon>
        <taxon>Cactaceae</taxon>
        <taxon>Opuntioideae</taxon>
        <taxon>Opuntia</taxon>
    </lineage>
</organism>